<dbReference type="Gene3D" id="2.130.10.10">
    <property type="entry name" value="YVTN repeat-like/Quinoprotein amine dehydrogenase"/>
    <property type="match status" value="1"/>
</dbReference>
<dbReference type="InterPro" id="IPR036322">
    <property type="entry name" value="WD40_repeat_dom_sf"/>
</dbReference>
<name>A0A9C6WTN5_ARADU</name>
<dbReference type="InterPro" id="IPR016024">
    <property type="entry name" value="ARM-type_fold"/>
</dbReference>
<evidence type="ECO:0000313" key="1">
    <source>
        <dbReference type="Proteomes" id="UP000515211"/>
    </source>
</evidence>
<keyword evidence="1" id="KW-1185">Reference proteome</keyword>
<dbReference type="GeneID" id="107479913"/>
<dbReference type="PANTHER" id="PTHR16266:SF17">
    <property type="entry name" value="BRWD3"/>
    <property type="match status" value="1"/>
</dbReference>
<reference evidence="1" key="1">
    <citation type="journal article" date="2016" name="Nat. Genet.">
        <title>The genome sequences of Arachis duranensis and Arachis ipaensis, the diploid ancestors of cultivated peanut.</title>
        <authorList>
            <person name="Bertioli D.J."/>
            <person name="Cannon S.B."/>
            <person name="Froenicke L."/>
            <person name="Huang G."/>
            <person name="Farmer A.D."/>
            <person name="Cannon E.K."/>
            <person name="Liu X."/>
            <person name="Gao D."/>
            <person name="Clevenger J."/>
            <person name="Dash S."/>
            <person name="Ren L."/>
            <person name="Moretzsohn M.C."/>
            <person name="Shirasawa K."/>
            <person name="Huang W."/>
            <person name="Vidigal B."/>
            <person name="Abernathy B."/>
            <person name="Chu Y."/>
            <person name="Niederhuth C.E."/>
            <person name="Umale P."/>
            <person name="Araujo A.C."/>
            <person name="Kozik A."/>
            <person name="Kim K.D."/>
            <person name="Burow M.D."/>
            <person name="Varshney R.K."/>
            <person name="Wang X."/>
            <person name="Zhang X."/>
            <person name="Barkley N."/>
            <person name="Guimaraes P.M."/>
            <person name="Isobe S."/>
            <person name="Guo B."/>
            <person name="Liao B."/>
            <person name="Stalker H.T."/>
            <person name="Schmitz R.J."/>
            <person name="Scheffler B.E."/>
            <person name="Leal-Bertioli S.C."/>
            <person name="Xun X."/>
            <person name="Jackson S.A."/>
            <person name="Michelmore R."/>
            <person name="Ozias-Akins P."/>
        </authorList>
    </citation>
    <scope>NUCLEOTIDE SEQUENCE [LARGE SCALE GENOMIC DNA]</scope>
    <source>
        <strain evidence="1">cv. V14167</strain>
    </source>
</reference>
<reference evidence="2" key="2">
    <citation type="submission" date="2025-08" db="UniProtKB">
        <authorList>
            <consortium name="RefSeq"/>
        </authorList>
    </citation>
    <scope>IDENTIFICATION</scope>
    <source>
        <tissue evidence="2">Whole plant</tissue>
    </source>
</reference>
<dbReference type="InterPro" id="IPR011989">
    <property type="entry name" value="ARM-like"/>
</dbReference>
<sequence length="176" mass="19809">MPLLHLPAVEVSAFVLEVLDDSDSSVKELALLMLVEMLKNQKDVMESSVNIVIEKLLNVIKDRVPKVSNIVMFMFQMKQSTVFVTGNANGTVFVTGSSNNLARVWNACKPSVDDTEQPNHEIDVLSGHENDVNYVQFSGCALASRFFTSRPVRHLASVAMQRSYPREMEYLFMLEH</sequence>
<dbReference type="SUPFAM" id="SSF50978">
    <property type="entry name" value="WD40 repeat-like"/>
    <property type="match status" value="1"/>
</dbReference>
<proteinExistence type="predicted"/>
<dbReference type="AlphaFoldDB" id="A0A9C6WTN5"/>
<dbReference type="SUPFAM" id="SSF48371">
    <property type="entry name" value="ARM repeat"/>
    <property type="match status" value="1"/>
</dbReference>
<dbReference type="GO" id="GO:0007010">
    <property type="term" value="P:cytoskeleton organization"/>
    <property type="evidence" value="ECO:0007669"/>
    <property type="project" value="TreeGrafter"/>
</dbReference>
<dbReference type="Proteomes" id="UP000515211">
    <property type="component" value="Chromosome 3"/>
</dbReference>
<dbReference type="Gene3D" id="1.25.10.10">
    <property type="entry name" value="Leucine-rich Repeat Variant"/>
    <property type="match status" value="1"/>
</dbReference>
<dbReference type="RefSeq" id="XP_052114348.1">
    <property type="nucleotide sequence ID" value="XM_052258388.1"/>
</dbReference>
<protein>
    <submittedName>
        <fullName evidence="2">Uncharacterized protein LOC107479913</fullName>
    </submittedName>
</protein>
<gene>
    <name evidence="2" type="primary">LOC107479913</name>
</gene>
<evidence type="ECO:0000313" key="2">
    <source>
        <dbReference type="RefSeq" id="XP_052114348.1"/>
    </source>
</evidence>
<dbReference type="GO" id="GO:0008360">
    <property type="term" value="P:regulation of cell shape"/>
    <property type="evidence" value="ECO:0007669"/>
    <property type="project" value="TreeGrafter"/>
</dbReference>
<dbReference type="PANTHER" id="PTHR16266">
    <property type="entry name" value="WD REPEAT DOMAIN 9"/>
    <property type="match status" value="1"/>
</dbReference>
<accession>A0A9C6WTN5</accession>
<dbReference type="KEGG" id="adu:107479913"/>
<dbReference type="GO" id="GO:0006357">
    <property type="term" value="P:regulation of transcription by RNA polymerase II"/>
    <property type="evidence" value="ECO:0007669"/>
    <property type="project" value="TreeGrafter"/>
</dbReference>
<dbReference type="InterPro" id="IPR052060">
    <property type="entry name" value="Bromo_WD_repeat"/>
</dbReference>
<dbReference type="GO" id="GO:0005634">
    <property type="term" value="C:nucleus"/>
    <property type="evidence" value="ECO:0007669"/>
    <property type="project" value="TreeGrafter"/>
</dbReference>
<dbReference type="InterPro" id="IPR015943">
    <property type="entry name" value="WD40/YVTN_repeat-like_dom_sf"/>
</dbReference>
<organism evidence="1 2">
    <name type="scientific">Arachis duranensis</name>
    <name type="common">Wild peanut</name>
    <dbReference type="NCBI Taxonomy" id="130453"/>
    <lineage>
        <taxon>Eukaryota</taxon>
        <taxon>Viridiplantae</taxon>
        <taxon>Streptophyta</taxon>
        <taxon>Embryophyta</taxon>
        <taxon>Tracheophyta</taxon>
        <taxon>Spermatophyta</taxon>
        <taxon>Magnoliopsida</taxon>
        <taxon>eudicotyledons</taxon>
        <taxon>Gunneridae</taxon>
        <taxon>Pentapetalae</taxon>
        <taxon>rosids</taxon>
        <taxon>fabids</taxon>
        <taxon>Fabales</taxon>
        <taxon>Fabaceae</taxon>
        <taxon>Papilionoideae</taxon>
        <taxon>50 kb inversion clade</taxon>
        <taxon>dalbergioids sensu lato</taxon>
        <taxon>Dalbergieae</taxon>
        <taxon>Pterocarpus clade</taxon>
        <taxon>Arachis</taxon>
    </lineage>
</organism>